<feature type="active site" description="Charge relay system" evidence="7">
    <location>
        <position position="132"/>
    </location>
</feature>
<dbReference type="GO" id="GO:0005524">
    <property type="term" value="F:ATP binding"/>
    <property type="evidence" value="ECO:0007669"/>
    <property type="project" value="UniProtKB-KW"/>
</dbReference>
<keyword evidence="5 7" id="KW-0648">Protein biosynthesis</keyword>
<dbReference type="PANTHER" id="PTHR11895">
    <property type="entry name" value="TRANSAMIDASE"/>
    <property type="match status" value="1"/>
</dbReference>
<dbReference type="Gene3D" id="3.90.1300.10">
    <property type="entry name" value="Amidase signature (AS) domain"/>
    <property type="match status" value="1"/>
</dbReference>
<dbReference type="PANTHER" id="PTHR11895:SF7">
    <property type="entry name" value="GLUTAMYL-TRNA(GLN) AMIDOTRANSFERASE SUBUNIT A, MITOCHONDRIAL"/>
    <property type="match status" value="1"/>
</dbReference>
<accession>A0A8J7Z083</accession>
<dbReference type="InterPro" id="IPR000120">
    <property type="entry name" value="Amidase"/>
</dbReference>
<name>A0A8J7Z083_9ARCH</name>
<dbReference type="HAMAP" id="MF_00120">
    <property type="entry name" value="GatA"/>
    <property type="match status" value="1"/>
</dbReference>
<evidence type="ECO:0000256" key="6">
    <source>
        <dbReference type="ARBA" id="ARBA00047407"/>
    </source>
</evidence>
<comment type="similarity">
    <text evidence="1 7">Belongs to the amidase family. GatA subfamily.</text>
</comment>
<evidence type="ECO:0000256" key="1">
    <source>
        <dbReference type="ARBA" id="ARBA00008069"/>
    </source>
</evidence>
<organism evidence="10 11">
    <name type="scientific">Candidatus Altarchaeum hamiconexum</name>
    <dbReference type="NCBI Taxonomy" id="1803513"/>
    <lineage>
        <taxon>Archaea</taxon>
        <taxon>Candidatus Altarchaeota</taxon>
        <taxon>Candidatus Altiarchaeia</taxon>
        <taxon>Candidatus Altarchaeales</taxon>
        <taxon>Candidatus Altarchaeaceae</taxon>
        <taxon>Candidatus Altarchaeum</taxon>
    </lineage>
</organism>
<keyword evidence="4 7" id="KW-0067">ATP-binding</keyword>
<dbReference type="Pfam" id="PF01425">
    <property type="entry name" value="Amidase"/>
    <property type="match status" value="1"/>
</dbReference>
<protein>
    <recommendedName>
        <fullName evidence="7">Glutamyl-tRNA(Gln) amidotransferase subunit A</fullName>
        <shortName evidence="7">Glu-ADT subunit A</shortName>
        <ecNumber evidence="7">6.3.5.7</ecNumber>
    </recommendedName>
</protein>
<gene>
    <name evidence="7 10" type="primary">gatA</name>
    <name evidence="10" type="ORF">GW779_05270</name>
    <name evidence="9" type="ORF">GW910_02420</name>
</gene>
<evidence type="ECO:0000256" key="7">
    <source>
        <dbReference type="HAMAP-Rule" id="MF_00120"/>
    </source>
</evidence>
<feature type="active site" description="Charge relay system" evidence="7">
    <location>
        <position position="57"/>
    </location>
</feature>
<comment type="catalytic activity">
    <reaction evidence="6 7">
        <text>L-glutamyl-tRNA(Gln) + L-glutamine + ATP + H2O = L-glutaminyl-tRNA(Gln) + L-glutamate + ADP + phosphate + H(+)</text>
        <dbReference type="Rhea" id="RHEA:17521"/>
        <dbReference type="Rhea" id="RHEA-COMP:9681"/>
        <dbReference type="Rhea" id="RHEA-COMP:9684"/>
        <dbReference type="ChEBI" id="CHEBI:15377"/>
        <dbReference type="ChEBI" id="CHEBI:15378"/>
        <dbReference type="ChEBI" id="CHEBI:29985"/>
        <dbReference type="ChEBI" id="CHEBI:30616"/>
        <dbReference type="ChEBI" id="CHEBI:43474"/>
        <dbReference type="ChEBI" id="CHEBI:58359"/>
        <dbReference type="ChEBI" id="CHEBI:78520"/>
        <dbReference type="ChEBI" id="CHEBI:78521"/>
        <dbReference type="ChEBI" id="CHEBI:456216"/>
        <dbReference type="EC" id="6.3.5.7"/>
    </reaction>
</comment>
<dbReference type="GO" id="GO:0050567">
    <property type="term" value="F:glutaminyl-tRNA synthase (glutamine-hydrolyzing) activity"/>
    <property type="evidence" value="ECO:0007669"/>
    <property type="project" value="UniProtKB-UniRule"/>
</dbReference>
<dbReference type="EC" id="6.3.5.7" evidence="7"/>
<dbReference type="PROSITE" id="PS00571">
    <property type="entry name" value="AMIDASES"/>
    <property type="match status" value="1"/>
</dbReference>
<dbReference type="GO" id="GO:0006412">
    <property type="term" value="P:translation"/>
    <property type="evidence" value="ECO:0007669"/>
    <property type="project" value="UniProtKB-UniRule"/>
</dbReference>
<dbReference type="GO" id="GO:0030956">
    <property type="term" value="C:glutamyl-tRNA(Gln) amidotransferase complex"/>
    <property type="evidence" value="ECO:0007669"/>
    <property type="project" value="InterPro"/>
</dbReference>
<dbReference type="InterPro" id="IPR023631">
    <property type="entry name" value="Amidase_dom"/>
</dbReference>
<dbReference type="AlphaFoldDB" id="A0A8J7Z083"/>
<comment type="subunit">
    <text evidence="7">Heterotrimer of A, B and C subunits.</text>
</comment>
<feature type="domain" description="Amidase" evidence="8">
    <location>
        <begin position="9"/>
        <end position="432"/>
    </location>
</feature>
<evidence type="ECO:0000313" key="11">
    <source>
        <dbReference type="Proteomes" id="UP000738826"/>
    </source>
</evidence>
<feature type="active site" description="Acyl-ester intermediate" evidence="7">
    <location>
        <position position="156"/>
    </location>
</feature>
<dbReference type="NCBIfam" id="TIGR00132">
    <property type="entry name" value="gatA"/>
    <property type="match status" value="1"/>
</dbReference>
<dbReference type="InterPro" id="IPR036928">
    <property type="entry name" value="AS_sf"/>
</dbReference>
<dbReference type="InterPro" id="IPR004412">
    <property type="entry name" value="GatA"/>
</dbReference>
<evidence type="ECO:0000256" key="2">
    <source>
        <dbReference type="ARBA" id="ARBA00022598"/>
    </source>
</evidence>
<keyword evidence="3 7" id="KW-0547">Nucleotide-binding</keyword>
<evidence type="ECO:0000256" key="4">
    <source>
        <dbReference type="ARBA" id="ARBA00022840"/>
    </source>
</evidence>
<evidence type="ECO:0000313" key="10">
    <source>
        <dbReference type="EMBL" id="NCS91796.1"/>
    </source>
</evidence>
<evidence type="ECO:0000256" key="3">
    <source>
        <dbReference type="ARBA" id="ARBA00022741"/>
    </source>
</evidence>
<dbReference type="EMBL" id="JAACQH010000108">
    <property type="protein sequence ID" value="NCS91796.1"/>
    <property type="molecule type" value="Genomic_DNA"/>
</dbReference>
<proteinExistence type="inferred from homology"/>
<comment type="function">
    <text evidence="7">Allows the formation of correctly charged Gln-tRNA(Gln) through the transamidation of misacylated Glu-tRNA(Gln) in organisms which lack glutaminyl-tRNA synthetase. The reaction takes place in the presence of glutamine and ATP through an activated gamma-phospho-Glu-tRNA(Gln).</text>
</comment>
<evidence type="ECO:0000313" key="9">
    <source>
        <dbReference type="EMBL" id="NCN64917.1"/>
    </source>
</evidence>
<reference evidence="10" key="1">
    <citation type="submission" date="2019-11" db="EMBL/GenBank/DDBJ databases">
        <title>Lipid analysis of CO2-rich subsurface aquifers suggests an autotrophy-based deep biosphere with lysolipids enriched in CPR bacteria.</title>
        <authorList>
            <person name="Probst A.J."/>
            <person name="Elling F.J."/>
            <person name="Castelle C.J."/>
            <person name="Zhu Q."/>
            <person name="Elvert M."/>
            <person name="Birarda G."/>
            <person name="Holman H.-Y."/>
            <person name="Lane K.R."/>
            <person name="Ladd B."/>
            <person name="Ryan M.C."/>
            <person name="Woyke T."/>
            <person name="Hinrichs K.-U."/>
            <person name="Banfield J.F."/>
        </authorList>
    </citation>
    <scope>NUCLEOTIDE SEQUENCE</scope>
    <source>
        <strain evidence="9">CG_2015-01_33_1645</strain>
        <strain evidence="10">CG_2015-04_33_537</strain>
    </source>
</reference>
<dbReference type="SUPFAM" id="SSF75304">
    <property type="entry name" value="Amidase signature (AS) enzymes"/>
    <property type="match status" value="1"/>
</dbReference>
<comment type="caution">
    <text evidence="10">The sequence shown here is derived from an EMBL/GenBank/DDBJ whole genome shotgun (WGS) entry which is preliminary data.</text>
</comment>
<evidence type="ECO:0000259" key="8">
    <source>
        <dbReference type="Pfam" id="PF01425"/>
    </source>
</evidence>
<dbReference type="Proteomes" id="UP000768163">
    <property type="component" value="Unassembled WGS sequence"/>
</dbReference>
<evidence type="ECO:0000256" key="5">
    <source>
        <dbReference type="ARBA" id="ARBA00022917"/>
    </source>
</evidence>
<dbReference type="EMBL" id="JAACVF010000057">
    <property type="protein sequence ID" value="NCN64917.1"/>
    <property type="molecule type" value="Genomic_DNA"/>
</dbReference>
<dbReference type="Proteomes" id="UP000738826">
    <property type="component" value="Unassembled WGS sequence"/>
</dbReference>
<sequence length="441" mass="47883">MYIFKMEISEIKEKDKKINAFIVFNEKFKSDEEKIKGKTKENLSDCGKLKGLKTGIKSNMNVSGLKITCASKTLENYVSFYDATVVERIKQNSGLIVGMTNMDEFACGSSGETSYFNPTQNPSAPGHIPGGSSSGSAAAVAAGFVDCALGSDTGGSIRNPASHCGIVGFKPTYGVVSRYGLIDLAMSLDQIGPMAKDVRTAALLLEVIAGQDGKDATCLNSGGNFSSFHKNLNTNLKNLKFGYAKEFDELISDIGIKNVIHKGIDKISSAGGEIVNVSLPDLNIALPTYYLNVYVEFFSATRKLDGRRYGYRIEDVCGEEVLRRIILGKFISQKENAGSYYRKAIMARTLLKKEISEIFKNIDILLSPTVPKLPHKIGEKISDPMVMYAYDIFTVLANLAGIPAGVVPAGRADRIPTGLQFMGKALGDQKVLNAMYGFENL</sequence>
<dbReference type="InterPro" id="IPR020556">
    <property type="entry name" value="Amidase_CS"/>
</dbReference>
<keyword evidence="2 7" id="KW-0436">Ligase</keyword>